<dbReference type="Proteomes" id="UP001158045">
    <property type="component" value="Unassembled WGS sequence"/>
</dbReference>
<evidence type="ECO:0000259" key="2">
    <source>
        <dbReference type="Pfam" id="PF04235"/>
    </source>
</evidence>
<sequence length="355" mass="40739">MKNNRIIGFDFARAFAILGMMLVNYKIVFNQSIVKYNILNQFISLFEGRAAAVFVILAGVGIGLMTKKSYVSQDRIERKKMKITLLKRAIFLFVLGIILYSVFGWTADILHFYGVYIAVLVLFIYLKTKTIVTFGFLTIVIGTIMQLTFDYSQGWDLAFNNYEGLFTLSGFIRNTFFNGYHPFFPWFAFILFGLALSRLDFKDEKKVKELTIGALGIAIFIEMISIGLQNNFGYTELAIYLFDTKPMNPTALYIISATAWAIFFIGMCVILSHRKSKDKTFEVVVNGGQMALTHYLIHVLVLIVMIFVDQLAYHDEVFVIAISFIVFLFMLLSSHIWLSKFKRGPVEYLMRKVTK</sequence>
<feature type="transmembrane region" description="Helical" evidence="1">
    <location>
        <begin position="131"/>
        <end position="149"/>
    </location>
</feature>
<dbReference type="EMBL" id="JARYZI010000011">
    <property type="protein sequence ID" value="MDH8679357.1"/>
    <property type="molecule type" value="Genomic_DNA"/>
</dbReference>
<feature type="transmembrane region" description="Helical" evidence="1">
    <location>
        <begin position="318"/>
        <end position="338"/>
    </location>
</feature>
<proteinExistence type="predicted"/>
<evidence type="ECO:0000259" key="3">
    <source>
        <dbReference type="Pfam" id="PF07786"/>
    </source>
</evidence>
<dbReference type="InterPro" id="IPR007349">
    <property type="entry name" value="DUF418"/>
</dbReference>
<feature type="transmembrane region" description="Helical" evidence="1">
    <location>
        <begin position="7"/>
        <end position="28"/>
    </location>
</feature>
<feature type="transmembrane region" description="Helical" evidence="1">
    <location>
        <begin position="85"/>
        <end position="103"/>
    </location>
</feature>
<feature type="transmembrane region" description="Helical" evidence="1">
    <location>
        <begin position="250"/>
        <end position="271"/>
    </location>
</feature>
<dbReference type="RefSeq" id="WP_281095253.1">
    <property type="nucleotide sequence ID" value="NZ_JARYZI010000011.1"/>
</dbReference>
<feature type="transmembrane region" description="Helical" evidence="1">
    <location>
        <begin position="109"/>
        <end position="126"/>
    </location>
</feature>
<dbReference type="PANTHER" id="PTHR30590:SF3">
    <property type="entry name" value="HYPOTHETICAL MEMBRANE SPANNING PROTEIN"/>
    <property type="match status" value="1"/>
</dbReference>
<keyword evidence="1" id="KW-0472">Membrane</keyword>
<dbReference type="InterPro" id="IPR012429">
    <property type="entry name" value="HGSNAT_cat"/>
</dbReference>
<feature type="transmembrane region" description="Helical" evidence="1">
    <location>
        <begin position="210"/>
        <end position="230"/>
    </location>
</feature>
<feature type="domain" description="DUF418" evidence="2">
    <location>
        <begin position="241"/>
        <end position="354"/>
    </location>
</feature>
<evidence type="ECO:0000313" key="4">
    <source>
        <dbReference type="EMBL" id="MDH8679357.1"/>
    </source>
</evidence>
<protein>
    <submittedName>
        <fullName evidence="4">DUF418 domain-containing protein</fullName>
    </submittedName>
</protein>
<name>A0ABT6NFZ8_9FIRM</name>
<keyword evidence="1" id="KW-0812">Transmembrane</keyword>
<feature type="transmembrane region" description="Helical" evidence="1">
    <location>
        <begin position="292"/>
        <end position="312"/>
    </location>
</feature>
<dbReference type="Pfam" id="PF07786">
    <property type="entry name" value="HGSNAT_cat"/>
    <property type="match status" value="1"/>
</dbReference>
<comment type="caution">
    <text evidence="4">The sequence shown here is derived from an EMBL/GenBank/DDBJ whole genome shotgun (WGS) entry which is preliminary data.</text>
</comment>
<feature type="transmembrane region" description="Helical" evidence="1">
    <location>
        <begin position="48"/>
        <end position="65"/>
    </location>
</feature>
<gene>
    <name evidence="4" type="ORF">QE109_14460</name>
</gene>
<dbReference type="InterPro" id="IPR052529">
    <property type="entry name" value="Bact_Transport_Assoc"/>
</dbReference>
<reference evidence="4 5" key="1">
    <citation type="submission" date="2023-04" db="EMBL/GenBank/DDBJ databases">
        <title>Fusibacter bizertensis strain WBS, isolated from littoral bottom sediments of the Arctic seas - biochemical and genomic analysis.</title>
        <authorList>
            <person name="Brioukhanov A.L."/>
        </authorList>
    </citation>
    <scope>NUCLEOTIDE SEQUENCE [LARGE SCALE GENOMIC DNA]</scope>
    <source>
        <strain evidence="4 5">WBS</strain>
    </source>
</reference>
<feature type="transmembrane region" description="Helical" evidence="1">
    <location>
        <begin position="183"/>
        <end position="201"/>
    </location>
</feature>
<keyword evidence="1" id="KW-1133">Transmembrane helix</keyword>
<accession>A0ABT6NFZ8</accession>
<dbReference type="PANTHER" id="PTHR30590">
    <property type="entry name" value="INNER MEMBRANE PROTEIN"/>
    <property type="match status" value="1"/>
</dbReference>
<organism evidence="4 5">
    <name type="scientific">Fusibacter bizertensis</name>
    <dbReference type="NCBI Taxonomy" id="1488331"/>
    <lineage>
        <taxon>Bacteria</taxon>
        <taxon>Bacillati</taxon>
        <taxon>Bacillota</taxon>
        <taxon>Clostridia</taxon>
        <taxon>Eubacteriales</taxon>
        <taxon>Eubacteriales Family XII. Incertae Sedis</taxon>
        <taxon>Fusibacter</taxon>
    </lineage>
</organism>
<evidence type="ECO:0000256" key="1">
    <source>
        <dbReference type="SAM" id="Phobius"/>
    </source>
</evidence>
<feature type="domain" description="Heparan-alpha-glucosaminide N-acetyltransferase catalytic" evidence="3">
    <location>
        <begin position="5"/>
        <end position="210"/>
    </location>
</feature>
<keyword evidence="5" id="KW-1185">Reference proteome</keyword>
<dbReference type="Pfam" id="PF04235">
    <property type="entry name" value="DUF418"/>
    <property type="match status" value="1"/>
</dbReference>
<evidence type="ECO:0000313" key="5">
    <source>
        <dbReference type="Proteomes" id="UP001158045"/>
    </source>
</evidence>